<dbReference type="EMBL" id="BGPR01012079">
    <property type="protein sequence ID" value="GBN54431.1"/>
    <property type="molecule type" value="Genomic_DNA"/>
</dbReference>
<evidence type="ECO:0000313" key="1">
    <source>
        <dbReference type="EMBL" id="GBN54431.1"/>
    </source>
</evidence>
<keyword evidence="2" id="KW-1185">Reference proteome</keyword>
<dbReference type="Proteomes" id="UP000499080">
    <property type="component" value="Unassembled WGS sequence"/>
</dbReference>
<sequence>MDCIEPQFAVEVRGLGKPRIITQGAELVWLGKSPQRLSSRKQLRTSSADVCSGPFVRTRHTDDENIKLTMLYLVHHGSQFS</sequence>
<evidence type="ECO:0000313" key="2">
    <source>
        <dbReference type="Proteomes" id="UP000499080"/>
    </source>
</evidence>
<protein>
    <submittedName>
        <fullName evidence="1">Uncharacterized protein</fullName>
    </submittedName>
</protein>
<name>A0A4Y2PT83_ARAVE</name>
<proteinExistence type="predicted"/>
<reference evidence="1 2" key="1">
    <citation type="journal article" date="2019" name="Sci. Rep.">
        <title>Orb-weaving spider Araneus ventricosus genome elucidates the spidroin gene catalogue.</title>
        <authorList>
            <person name="Kono N."/>
            <person name="Nakamura H."/>
            <person name="Ohtoshi R."/>
            <person name="Moran D.A.P."/>
            <person name="Shinohara A."/>
            <person name="Yoshida Y."/>
            <person name="Fujiwara M."/>
            <person name="Mori M."/>
            <person name="Tomita M."/>
            <person name="Arakawa K."/>
        </authorList>
    </citation>
    <scope>NUCLEOTIDE SEQUENCE [LARGE SCALE GENOMIC DNA]</scope>
</reference>
<gene>
    <name evidence="1" type="ORF">AVEN_266699_1</name>
</gene>
<comment type="caution">
    <text evidence="1">The sequence shown here is derived from an EMBL/GenBank/DDBJ whole genome shotgun (WGS) entry which is preliminary data.</text>
</comment>
<organism evidence="1 2">
    <name type="scientific">Araneus ventricosus</name>
    <name type="common">Orbweaver spider</name>
    <name type="synonym">Epeira ventricosa</name>
    <dbReference type="NCBI Taxonomy" id="182803"/>
    <lineage>
        <taxon>Eukaryota</taxon>
        <taxon>Metazoa</taxon>
        <taxon>Ecdysozoa</taxon>
        <taxon>Arthropoda</taxon>
        <taxon>Chelicerata</taxon>
        <taxon>Arachnida</taxon>
        <taxon>Araneae</taxon>
        <taxon>Araneomorphae</taxon>
        <taxon>Entelegynae</taxon>
        <taxon>Araneoidea</taxon>
        <taxon>Araneidae</taxon>
        <taxon>Araneus</taxon>
    </lineage>
</organism>
<accession>A0A4Y2PT83</accession>
<dbReference type="AlphaFoldDB" id="A0A4Y2PT83"/>